<feature type="transmembrane region" description="Helical" evidence="1">
    <location>
        <begin position="237"/>
        <end position="263"/>
    </location>
</feature>
<dbReference type="EMBL" id="VDCI01000003">
    <property type="protein sequence ID" value="TNJ37008.1"/>
    <property type="molecule type" value="Genomic_DNA"/>
</dbReference>
<proteinExistence type="predicted"/>
<dbReference type="AlphaFoldDB" id="A0A5C4S1H3"/>
<comment type="caution">
    <text evidence="2">The sequence shown here is derived from an EMBL/GenBank/DDBJ whole genome shotgun (WGS) entry which is preliminary data.</text>
</comment>
<keyword evidence="1" id="KW-0472">Membrane</keyword>
<evidence type="ECO:0000313" key="3">
    <source>
        <dbReference type="Proteomes" id="UP000309544"/>
    </source>
</evidence>
<keyword evidence="1" id="KW-1133">Transmembrane helix</keyword>
<feature type="transmembrane region" description="Helical" evidence="1">
    <location>
        <begin position="366"/>
        <end position="384"/>
    </location>
</feature>
<reference evidence="2 3" key="1">
    <citation type="submission" date="2019-05" db="EMBL/GenBank/DDBJ databases">
        <title>Draft Whole-Genome sequence of the green sulfur bacterium Prosthecochloris vibrioformis DSM 260.</title>
        <authorList>
            <person name="Meyer T.E."/>
            <person name="Kyndt J.A."/>
        </authorList>
    </citation>
    <scope>NUCLEOTIDE SEQUENCE [LARGE SCALE GENOMIC DNA]</scope>
    <source>
        <strain evidence="2 3">DSM 260</strain>
    </source>
</reference>
<feature type="transmembrane region" description="Helical" evidence="1">
    <location>
        <begin position="6"/>
        <end position="24"/>
    </location>
</feature>
<gene>
    <name evidence="2" type="ORF">FGF68_05395</name>
</gene>
<dbReference type="RefSeq" id="WP_139626475.1">
    <property type="nucleotide sequence ID" value="NZ_VDCI01000003.1"/>
</dbReference>
<name>A0A5C4S1H3_PROVB</name>
<feature type="transmembrane region" description="Helical" evidence="1">
    <location>
        <begin position="86"/>
        <end position="109"/>
    </location>
</feature>
<sequence>MSNPGNILVPVAFLSWPFIVVFLYQKLDKRFVPVVAYVAGWMFLPCAEYDIFMLKNTKSAVIGYSLLLSAMIFDKDKLFSYRFNKVDLPILLWCTAPFFSSIANGLGVYDGMSSTLYTSIKWGIPYFFGRIYFTDTDVLKTLALTIIIGGIIYIPLSWFELIMSPQLHRLTYGFHQHSFLQSLREDGGYRPMVFMNHGLMAAMWMMLASFIATWLYMTKNIPKKILFFPSWVPITALVITFLMYQSMASIFYYITSICILYFTVKMKKKILVILLLITPYLYILTRTTGYWDGTNFTDYIAENISPARAQSLQFRFDNETILIDKALEGSFFGWGGYGRARVFSESGKDLSTTDGLWVITLGNQGIYGLTWLLLSVQLPTIFFIQKVKPKDWENTSFAAPSAMAVFIAFTMADNLLNAMANPIYLVFAGGLHGLLIKDSSDPLSSEINNDINVLEEINRTMSRFLSDSRKSTSKFIT</sequence>
<feature type="transmembrane region" description="Helical" evidence="1">
    <location>
        <begin position="31"/>
        <end position="51"/>
    </location>
</feature>
<feature type="transmembrane region" description="Helical" evidence="1">
    <location>
        <begin position="418"/>
        <end position="436"/>
    </location>
</feature>
<evidence type="ECO:0008006" key="4">
    <source>
        <dbReference type="Google" id="ProtNLM"/>
    </source>
</evidence>
<feature type="transmembrane region" description="Helical" evidence="1">
    <location>
        <begin position="138"/>
        <end position="159"/>
    </location>
</feature>
<keyword evidence="3" id="KW-1185">Reference proteome</keyword>
<feature type="transmembrane region" description="Helical" evidence="1">
    <location>
        <begin position="270"/>
        <end position="291"/>
    </location>
</feature>
<evidence type="ECO:0000256" key="1">
    <source>
        <dbReference type="SAM" id="Phobius"/>
    </source>
</evidence>
<accession>A0A5C4S1H3</accession>
<keyword evidence="1" id="KW-0812">Transmembrane</keyword>
<dbReference type="Proteomes" id="UP000309544">
    <property type="component" value="Unassembled WGS sequence"/>
</dbReference>
<evidence type="ECO:0000313" key="2">
    <source>
        <dbReference type="EMBL" id="TNJ37008.1"/>
    </source>
</evidence>
<feature type="transmembrane region" description="Helical" evidence="1">
    <location>
        <begin position="199"/>
        <end position="217"/>
    </location>
</feature>
<protein>
    <recommendedName>
        <fullName evidence="4">O-antigen ligase family protein</fullName>
    </recommendedName>
</protein>
<organism evidence="2 3">
    <name type="scientific">Prosthecochloris vibrioformis</name>
    <name type="common">Chlorobium vibrioforme</name>
    <dbReference type="NCBI Taxonomy" id="1098"/>
    <lineage>
        <taxon>Bacteria</taxon>
        <taxon>Pseudomonadati</taxon>
        <taxon>Chlorobiota</taxon>
        <taxon>Chlorobiia</taxon>
        <taxon>Chlorobiales</taxon>
        <taxon>Chlorobiaceae</taxon>
        <taxon>Prosthecochloris</taxon>
    </lineage>
</organism>